<dbReference type="AlphaFoldDB" id="A0A5J5UEW1"/>
<organism evidence="1 2">
    <name type="scientific">Gossypium barbadense</name>
    <name type="common">Sea Island cotton</name>
    <name type="synonym">Hibiscus barbadensis</name>
    <dbReference type="NCBI Taxonomy" id="3634"/>
    <lineage>
        <taxon>Eukaryota</taxon>
        <taxon>Viridiplantae</taxon>
        <taxon>Streptophyta</taxon>
        <taxon>Embryophyta</taxon>
        <taxon>Tracheophyta</taxon>
        <taxon>Spermatophyta</taxon>
        <taxon>Magnoliopsida</taxon>
        <taxon>eudicotyledons</taxon>
        <taxon>Gunneridae</taxon>
        <taxon>Pentapetalae</taxon>
        <taxon>rosids</taxon>
        <taxon>malvids</taxon>
        <taxon>Malvales</taxon>
        <taxon>Malvaceae</taxon>
        <taxon>Malvoideae</taxon>
        <taxon>Gossypium</taxon>
    </lineage>
</organism>
<reference evidence="2" key="1">
    <citation type="journal article" date="2020" name="Nat. Genet.">
        <title>Genomic diversifications of five Gossypium allopolyploid species and their impact on cotton improvement.</title>
        <authorList>
            <person name="Chen Z.J."/>
            <person name="Sreedasyam A."/>
            <person name="Ando A."/>
            <person name="Song Q."/>
            <person name="De Santiago L.M."/>
            <person name="Hulse-Kemp A.M."/>
            <person name="Ding M."/>
            <person name="Ye W."/>
            <person name="Kirkbride R.C."/>
            <person name="Jenkins J."/>
            <person name="Plott C."/>
            <person name="Lovell J."/>
            <person name="Lin Y.M."/>
            <person name="Vaughn R."/>
            <person name="Liu B."/>
            <person name="Simpson S."/>
            <person name="Scheffler B.E."/>
            <person name="Wen L."/>
            <person name="Saski C.A."/>
            <person name="Grover C.E."/>
            <person name="Hu G."/>
            <person name="Conover J.L."/>
            <person name="Carlson J.W."/>
            <person name="Shu S."/>
            <person name="Boston L.B."/>
            <person name="Williams M."/>
            <person name="Peterson D.G."/>
            <person name="McGee K."/>
            <person name="Jones D.C."/>
            <person name="Wendel J.F."/>
            <person name="Stelly D.M."/>
            <person name="Grimwood J."/>
            <person name="Schmutz J."/>
        </authorList>
    </citation>
    <scope>NUCLEOTIDE SEQUENCE [LARGE SCALE GENOMIC DNA]</scope>
    <source>
        <strain evidence="2">cv. 3-79</strain>
    </source>
</reference>
<evidence type="ECO:0000313" key="2">
    <source>
        <dbReference type="Proteomes" id="UP000327439"/>
    </source>
</evidence>
<gene>
    <name evidence="1" type="ORF">ES319_A09G138600v1</name>
</gene>
<keyword evidence="2" id="KW-1185">Reference proteome</keyword>
<accession>A0A5J5UEW1</accession>
<dbReference type="EMBL" id="CM018210">
    <property type="protein sequence ID" value="KAB2066132.1"/>
    <property type="molecule type" value="Genomic_DNA"/>
</dbReference>
<evidence type="ECO:0000313" key="1">
    <source>
        <dbReference type="EMBL" id="KAB2066132.1"/>
    </source>
</evidence>
<name>A0A5J5UEW1_GOSBA</name>
<dbReference type="Proteomes" id="UP000327439">
    <property type="component" value="Chromosome A09"/>
</dbReference>
<proteinExistence type="predicted"/>
<sequence>MGVIRINDLLIVFFMNSRIMVWNYQGARHPNFHRFIDEFLRENDLEIMVLIETRISGYKVDRVIKQIRMPFLHKVEVVRFSREIWLL</sequence>
<dbReference type="OrthoDB" id="1000931at2759"/>
<protein>
    <submittedName>
        <fullName evidence="1">Uncharacterized protein</fullName>
    </submittedName>
</protein>